<name>A0AAN8FUQ2_TRICO</name>
<evidence type="ECO:0000313" key="4">
    <source>
        <dbReference type="Proteomes" id="UP001331761"/>
    </source>
</evidence>
<keyword evidence="4" id="KW-1185">Reference proteome</keyword>
<dbReference type="Pfam" id="PF03476">
    <property type="entry name" value="MOSC_N"/>
    <property type="match status" value="1"/>
</dbReference>
<dbReference type="PANTHER" id="PTHR36930">
    <property type="entry name" value="METAL-SULFUR CLUSTER BIOSYNTHESIS PROTEINS YUAD-RELATED"/>
    <property type="match status" value="1"/>
</dbReference>
<evidence type="ECO:0000313" key="3">
    <source>
        <dbReference type="EMBL" id="KAK5976018.1"/>
    </source>
</evidence>
<reference evidence="3 4" key="1">
    <citation type="submission" date="2019-10" db="EMBL/GenBank/DDBJ databases">
        <title>Assembly and Annotation for the nematode Trichostrongylus colubriformis.</title>
        <authorList>
            <person name="Martin J."/>
        </authorList>
    </citation>
    <scope>NUCLEOTIDE SEQUENCE [LARGE SCALE GENOMIC DNA]</scope>
    <source>
        <strain evidence="3">G859</strain>
        <tissue evidence="3">Whole worm</tissue>
    </source>
</reference>
<dbReference type="InterPro" id="IPR005303">
    <property type="entry name" value="MOCOS_middle"/>
</dbReference>
<dbReference type="InterPro" id="IPR052716">
    <property type="entry name" value="MOSC_domain"/>
</dbReference>
<feature type="domain" description="Molybdenum cofactor sulfurase middle" evidence="2">
    <location>
        <begin position="41"/>
        <end position="163"/>
    </location>
</feature>
<keyword evidence="1" id="KW-0812">Transmembrane</keyword>
<evidence type="ECO:0000259" key="2">
    <source>
        <dbReference type="Pfam" id="PF03476"/>
    </source>
</evidence>
<proteinExistence type="predicted"/>
<protein>
    <submittedName>
        <fullName evidence="3">MOSC domain-containing protein</fullName>
    </submittedName>
</protein>
<keyword evidence="1" id="KW-1133">Transmembrane helix</keyword>
<accession>A0AAN8FUQ2</accession>
<feature type="transmembrane region" description="Helical" evidence="1">
    <location>
        <begin position="9"/>
        <end position="30"/>
    </location>
</feature>
<evidence type="ECO:0000256" key="1">
    <source>
        <dbReference type="SAM" id="Phobius"/>
    </source>
</evidence>
<comment type="caution">
    <text evidence="3">The sequence shown here is derived from an EMBL/GenBank/DDBJ whole genome shotgun (WGS) entry which is preliminary data.</text>
</comment>
<dbReference type="AlphaFoldDB" id="A0AAN8FUQ2"/>
<dbReference type="PANTHER" id="PTHR36930:SF1">
    <property type="entry name" value="MOSC DOMAIN-CONTAINING PROTEIN"/>
    <property type="match status" value="1"/>
</dbReference>
<dbReference type="Proteomes" id="UP001331761">
    <property type="component" value="Unassembled WGS sequence"/>
</dbReference>
<gene>
    <name evidence="3" type="ORF">GCK32_007331</name>
</gene>
<dbReference type="SUPFAM" id="SSF141673">
    <property type="entry name" value="MOSC N-terminal domain-like"/>
    <property type="match status" value="1"/>
</dbReference>
<sequence>MILEDKKQLIGIAGASILTYGVVTHLFSYLRSRSNPFVPVGTVKELYVYPIKSCKGISVFSFYCHELGPVSGEHYDRRFIVVDGKTGRFYTARQKPVMVTIECEIRDGILTVTASDGRSVQVDLAEVSRNKVVKTAFLHFNLRTDGLDCGDKAAEFFSKAIDEPDTRLLMYTEGLHTERTCVTHPDWWNNNVPKRKDNCAYADLAPYMITTQASLDDLNSKLQNDVSTLIPSFRNKLRDKVNMLARTGTTLWMGKGSTSHDVDRGPRCAALSPGFVEASIAADVKENMVFRVLDKLTKIGPIKAIIEG</sequence>
<organism evidence="3 4">
    <name type="scientific">Trichostrongylus colubriformis</name>
    <name type="common">Black scour worm</name>
    <dbReference type="NCBI Taxonomy" id="6319"/>
    <lineage>
        <taxon>Eukaryota</taxon>
        <taxon>Metazoa</taxon>
        <taxon>Ecdysozoa</taxon>
        <taxon>Nematoda</taxon>
        <taxon>Chromadorea</taxon>
        <taxon>Rhabditida</taxon>
        <taxon>Rhabditina</taxon>
        <taxon>Rhabditomorpha</taxon>
        <taxon>Strongyloidea</taxon>
        <taxon>Trichostrongylidae</taxon>
        <taxon>Trichostrongylus</taxon>
    </lineage>
</organism>
<dbReference type="EMBL" id="WIXE01012322">
    <property type="protein sequence ID" value="KAK5976018.1"/>
    <property type="molecule type" value="Genomic_DNA"/>
</dbReference>
<keyword evidence="1" id="KW-0472">Membrane</keyword>